<dbReference type="CDD" id="cd04301">
    <property type="entry name" value="NAT_SF"/>
    <property type="match status" value="1"/>
</dbReference>
<name>A0A2T5C142_9BACT</name>
<protein>
    <submittedName>
        <fullName evidence="2">Phosphinothricin acetyltransferase</fullName>
    </submittedName>
</protein>
<dbReference type="PANTHER" id="PTHR43072">
    <property type="entry name" value="N-ACETYLTRANSFERASE"/>
    <property type="match status" value="1"/>
</dbReference>
<dbReference type="SUPFAM" id="SSF55729">
    <property type="entry name" value="Acyl-CoA N-acyltransferases (Nat)"/>
    <property type="match status" value="1"/>
</dbReference>
<reference evidence="2 3" key="1">
    <citation type="submission" date="2018-04" db="EMBL/GenBank/DDBJ databases">
        <title>Genomic Encyclopedia of Archaeal and Bacterial Type Strains, Phase II (KMG-II): from individual species to whole genera.</title>
        <authorList>
            <person name="Goeker M."/>
        </authorList>
    </citation>
    <scope>NUCLEOTIDE SEQUENCE [LARGE SCALE GENOMIC DNA]</scope>
    <source>
        <strain evidence="2 3">DSM 28823</strain>
    </source>
</reference>
<feature type="domain" description="N-acetyltransferase" evidence="1">
    <location>
        <begin position="5"/>
        <end position="156"/>
    </location>
</feature>
<dbReference type="PROSITE" id="PS51186">
    <property type="entry name" value="GNAT"/>
    <property type="match status" value="1"/>
</dbReference>
<dbReference type="Proteomes" id="UP000243525">
    <property type="component" value="Unassembled WGS sequence"/>
</dbReference>
<comment type="caution">
    <text evidence="2">The sequence shown here is derived from an EMBL/GenBank/DDBJ whole genome shotgun (WGS) entry which is preliminary data.</text>
</comment>
<dbReference type="EMBL" id="QAAD01000009">
    <property type="protein sequence ID" value="PTN08331.1"/>
    <property type="molecule type" value="Genomic_DNA"/>
</dbReference>
<gene>
    <name evidence="2" type="ORF">C8N47_10966</name>
</gene>
<dbReference type="Pfam" id="PF13420">
    <property type="entry name" value="Acetyltransf_4"/>
    <property type="match status" value="1"/>
</dbReference>
<evidence type="ECO:0000313" key="3">
    <source>
        <dbReference type="Proteomes" id="UP000243525"/>
    </source>
</evidence>
<dbReference type="PANTHER" id="PTHR43072:SF8">
    <property type="entry name" value="ACYLTRANSFERASE FABY-RELATED"/>
    <property type="match status" value="1"/>
</dbReference>
<keyword evidence="2" id="KW-0808">Transferase</keyword>
<keyword evidence="3" id="KW-1185">Reference proteome</keyword>
<organism evidence="2 3">
    <name type="scientific">Mangrovibacterium marinum</name>
    <dbReference type="NCBI Taxonomy" id="1639118"/>
    <lineage>
        <taxon>Bacteria</taxon>
        <taxon>Pseudomonadati</taxon>
        <taxon>Bacteroidota</taxon>
        <taxon>Bacteroidia</taxon>
        <taxon>Marinilabiliales</taxon>
        <taxon>Prolixibacteraceae</taxon>
        <taxon>Mangrovibacterium</taxon>
    </lineage>
</organism>
<evidence type="ECO:0000259" key="1">
    <source>
        <dbReference type="PROSITE" id="PS51186"/>
    </source>
</evidence>
<dbReference type="RefSeq" id="WP_170111360.1">
    <property type="nucleotide sequence ID" value="NZ_OY782574.1"/>
</dbReference>
<proteinExistence type="predicted"/>
<dbReference type="InterPro" id="IPR000182">
    <property type="entry name" value="GNAT_dom"/>
</dbReference>
<dbReference type="GO" id="GO:0016747">
    <property type="term" value="F:acyltransferase activity, transferring groups other than amino-acyl groups"/>
    <property type="evidence" value="ECO:0007669"/>
    <property type="project" value="InterPro"/>
</dbReference>
<evidence type="ECO:0000313" key="2">
    <source>
        <dbReference type="EMBL" id="PTN08331.1"/>
    </source>
</evidence>
<dbReference type="AlphaFoldDB" id="A0A2T5C142"/>
<dbReference type="Gene3D" id="3.40.630.30">
    <property type="match status" value="1"/>
</dbReference>
<sequence>MHNRAEIRLATLADAEAILEIYKPFITDTVVTFEEIVPSVSEFRQRMAFVLKECPYLVCVVDGRIVGYAYAAAYRSRASYRWNREVTVYIHPEGQRKNIGTALYYALIEILKKQNFATLLAVVTLPNEGSARLHERVGFKPCAVFNQVGYKKKQWHRVGWWELALIPPEQAPVEPILFENFDEPSFLAELFRKAAEFVKI</sequence>
<dbReference type="InterPro" id="IPR016181">
    <property type="entry name" value="Acyl_CoA_acyltransferase"/>
</dbReference>
<accession>A0A2T5C142</accession>